<organism evidence="3 4">
    <name type="scientific">Gossypium arboreum</name>
    <name type="common">Tree cotton</name>
    <name type="synonym">Gossypium nanking</name>
    <dbReference type="NCBI Taxonomy" id="29729"/>
    <lineage>
        <taxon>Eukaryota</taxon>
        <taxon>Viridiplantae</taxon>
        <taxon>Streptophyta</taxon>
        <taxon>Embryophyta</taxon>
        <taxon>Tracheophyta</taxon>
        <taxon>Spermatophyta</taxon>
        <taxon>Magnoliopsida</taxon>
        <taxon>eudicotyledons</taxon>
        <taxon>Gunneridae</taxon>
        <taxon>Pentapetalae</taxon>
        <taxon>rosids</taxon>
        <taxon>malvids</taxon>
        <taxon>Malvales</taxon>
        <taxon>Malvaceae</taxon>
        <taxon>Malvoideae</taxon>
        <taxon>Gossypium</taxon>
    </lineage>
</organism>
<proteinExistence type="predicted"/>
<reference evidence="3 4" key="1">
    <citation type="submission" date="2023-03" db="EMBL/GenBank/DDBJ databases">
        <title>WGS of Gossypium arboreum.</title>
        <authorList>
            <person name="Yu D."/>
        </authorList>
    </citation>
    <scope>NUCLEOTIDE SEQUENCE [LARGE SCALE GENOMIC DNA]</scope>
    <source>
        <tissue evidence="3">Leaf</tissue>
    </source>
</reference>
<evidence type="ECO:0000313" key="3">
    <source>
        <dbReference type="EMBL" id="KAK5784147.1"/>
    </source>
</evidence>
<feature type="region of interest" description="Disordered" evidence="1">
    <location>
        <begin position="165"/>
        <end position="207"/>
    </location>
</feature>
<keyword evidence="4" id="KW-1185">Reference proteome</keyword>
<protein>
    <submittedName>
        <fullName evidence="3">Uncharacterized protein</fullName>
    </submittedName>
</protein>
<name>A0ABR0N0Q7_GOSAR</name>
<dbReference type="Proteomes" id="UP001358586">
    <property type="component" value="Chromosome 11"/>
</dbReference>
<dbReference type="PANTHER" id="PTHR36760:SF1">
    <property type="entry name" value="ACIDIC LEUCINE-RICH NUCLEAR PHOSPHOPROTEIN 32 FAMILY B PROTEIN"/>
    <property type="match status" value="1"/>
</dbReference>
<feature type="transmembrane region" description="Helical" evidence="2">
    <location>
        <begin position="20"/>
        <end position="40"/>
    </location>
</feature>
<gene>
    <name evidence="3" type="ORF">PVK06_038667</name>
</gene>
<feature type="region of interest" description="Disordered" evidence="1">
    <location>
        <begin position="223"/>
        <end position="247"/>
    </location>
</feature>
<evidence type="ECO:0000256" key="1">
    <source>
        <dbReference type="SAM" id="MobiDB-lite"/>
    </source>
</evidence>
<dbReference type="PANTHER" id="PTHR36760">
    <property type="entry name" value="ACIDIC LEUCINE-RICH NUCLEAR PHOSPHOPROTEIN 32 FAMILY B PROTEIN"/>
    <property type="match status" value="1"/>
</dbReference>
<evidence type="ECO:0000256" key="2">
    <source>
        <dbReference type="SAM" id="Phobius"/>
    </source>
</evidence>
<feature type="transmembrane region" description="Helical" evidence="2">
    <location>
        <begin position="47"/>
        <end position="68"/>
    </location>
</feature>
<keyword evidence="2" id="KW-0472">Membrane</keyword>
<comment type="caution">
    <text evidence="3">The sequence shown here is derived from an EMBL/GenBank/DDBJ whole genome shotgun (WGS) entry which is preliminary data.</text>
</comment>
<keyword evidence="2" id="KW-1133">Transmembrane helix</keyword>
<keyword evidence="2" id="KW-0812">Transmembrane</keyword>
<evidence type="ECO:0000313" key="4">
    <source>
        <dbReference type="Proteomes" id="UP001358586"/>
    </source>
</evidence>
<feature type="compositionally biased region" description="Basic and acidic residues" evidence="1">
    <location>
        <begin position="224"/>
        <end position="239"/>
    </location>
</feature>
<dbReference type="EMBL" id="JARKNE010000011">
    <property type="protein sequence ID" value="KAK5784147.1"/>
    <property type="molecule type" value="Genomic_DNA"/>
</dbReference>
<sequence length="536" mass="60652">MSLAAQKQPKDLPSLLFSDFMLFCSFLLSHPLYFSYFIFFSPYLFKVFSFLSPLFVTTALLLLAFLTLTPTFFNHGGAFHLDSSPDSKASFLLTAYRTLVETLRSKVDDAESDGFGCFEELEAFKIMFEASTTVVETCENPDDVLAVESQGECFRAVEASIDQGPSFENDGSLGMAETSTTSTALDEKPAEIRRPETNQEKDGVENLSSKKIDKEVKSLCVESNKGDEQKEEFMRRGSEANKVSDPPKVISADNGFEHAAKAVVNDSPRVRGEWGSKNGDNYNYQIMGSNLGNFGSMRKQKEWKRTLACKLFEERHSHNVAEGTEGMDLLWEAYETDSHSHNKVEMKSSSKKGKKSGNNKDYCYDNDNYDEEEYEEESNGQLCCLQALKFSAGKMNLGMGRPNLVKISKALKGIGWLHHTKDIVSVRQRYGILVKFAKHWALSSLTIIGTNNHYDKLLNFHIFHHHVIELRIDCGAIDMTFHLLGLQGLIFTCRILNHARSQAQPETQTQKTRFRQQPKNIDFYPFRPYVVIFDPS</sequence>
<accession>A0ABR0N0Q7</accession>
<feature type="compositionally biased region" description="Basic and acidic residues" evidence="1">
    <location>
        <begin position="185"/>
        <end position="207"/>
    </location>
</feature>